<keyword evidence="1" id="KW-0472">Membrane</keyword>
<evidence type="ECO:0000313" key="2">
    <source>
        <dbReference type="EMBL" id="CBW27309.1"/>
    </source>
</evidence>
<dbReference type="AlphaFoldDB" id="E1X5I8"/>
<dbReference type="EMBL" id="FQ312005">
    <property type="protein sequence ID" value="CBW27309.1"/>
    <property type="molecule type" value="Genomic_DNA"/>
</dbReference>
<organism evidence="2 3">
    <name type="scientific">Halobacteriovorax marinus (strain ATCC BAA-682 / DSM 15412 / SJ)</name>
    <name type="common">Bacteriovorax marinus</name>
    <dbReference type="NCBI Taxonomy" id="862908"/>
    <lineage>
        <taxon>Bacteria</taxon>
        <taxon>Pseudomonadati</taxon>
        <taxon>Bdellovibrionota</taxon>
        <taxon>Bacteriovoracia</taxon>
        <taxon>Bacteriovoracales</taxon>
        <taxon>Halobacteriovoraceae</taxon>
        <taxon>Halobacteriovorax</taxon>
    </lineage>
</organism>
<feature type="transmembrane region" description="Helical" evidence="1">
    <location>
        <begin position="6"/>
        <end position="26"/>
    </location>
</feature>
<protein>
    <submittedName>
        <fullName evidence="2">Membrane protein</fullName>
    </submittedName>
</protein>
<sequence>MFNCMIKIIFAYIFFIFQCFGNYVEFPKLYTRAEMKLISKNEFKQILTEASNALPLKKNFPPQKPGEVATIRHEWKDAGAALHEIAQIIKVNQHHTTSGLKFLRNCAKNRRIRTEFAAICLTHYSVFYKTHNKGKINKREFPQEVVNLSSFITD</sequence>
<name>E1X5I8_HALMS</name>
<accession>E1X5I8</accession>
<keyword evidence="1" id="KW-0812">Transmembrane</keyword>
<dbReference type="KEGG" id="bmx:BMS_2519"/>
<dbReference type="Proteomes" id="UP000008963">
    <property type="component" value="Chromosome"/>
</dbReference>
<evidence type="ECO:0000256" key="1">
    <source>
        <dbReference type="SAM" id="Phobius"/>
    </source>
</evidence>
<dbReference type="HOGENOM" id="CLU_1701805_0_0_7"/>
<evidence type="ECO:0000313" key="3">
    <source>
        <dbReference type="Proteomes" id="UP000008963"/>
    </source>
</evidence>
<dbReference type="PATRIC" id="fig|862908.3.peg.2404"/>
<dbReference type="STRING" id="862908.BMS_2519"/>
<proteinExistence type="predicted"/>
<keyword evidence="1" id="KW-1133">Transmembrane helix</keyword>
<keyword evidence="3" id="KW-1185">Reference proteome</keyword>
<gene>
    <name evidence="2" type="ordered locus">BMS_2519</name>
</gene>
<reference evidence="3" key="1">
    <citation type="journal article" date="2013" name="ISME J.">
        <title>A small predatory core genome in the divergent marine Bacteriovorax marinus SJ and the terrestrial Bdellovibrio bacteriovorus.</title>
        <authorList>
            <person name="Crossman L.C."/>
            <person name="Chen H."/>
            <person name="Cerdeno-Tarraga A.M."/>
            <person name="Brooks K."/>
            <person name="Quail M.A."/>
            <person name="Pineiro S.A."/>
            <person name="Hobley L."/>
            <person name="Sockett R.E."/>
            <person name="Bentley S.D."/>
            <person name="Parkhill J."/>
            <person name="Williams H.N."/>
            <person name="Stine O.C."/>
        </authorList>
    </citation>
    <scope>NUCLEOTIDE SEQUENCE [LARGE SCALE GENOMIC DNA]</scope>
    <source>
        <strain evidence="3">ATCC BAA-682 / DSM 15412 / SJ</strain>
    </source>
</reference>